<dbReference type="SMART" id="SM00146">
    <property type="entry name" value="PI3Kc"/>
    <property type="match status" value="1"/>
</dbReference>
<dbReference type="Gene3D" id="3.30.1010.10">
    <property type="entry name" value="Phosphatidylinositol 3-kinase Catalytic Subunit, Chain A, domain 4"/>
    <property type="match status" value="1"/>
</dbReference>
<dbReference type="InterPro" id="IPR000403">
    <property type="entry name" value="PI3/4_kinase_cat_dom"/>
</dbReference>
<dbReference type="InParanoid" id="A0A2J6TL71"/>
<dbReference type="OrthoDB" id="381190at2759"/>
<evidence type="ECO:0000256" key="20">
    <source>
        <dbReference type="SAM" id="MobiDB-lite"/>
    </source>
</evidence>
<comment type="subunit">
    <text evidence="3">Associates with DNA double-strand breaks.</text>
</comment>
<comment type="similarity">
    <text evidence="2">Belongs to the PI3/PI4-kinase family. ATM subfamily.</text>
</comment>
<keyword evidence="13" id="KW-0234">DNA repair</keyword>
<dbReference type="PROSITE" id="PS51190">
    <property type="entry name" value="FATC"/>
    <property type="match status" value="1"/>
</dbReference>
<dbReference type="InterPro" id="IPR016024">
    <property type="entry name" value="ARM-type_fold"/>
</dbReference>
<dbReference type="Pfam" id="PF25385">
    <property type="entry name" value="HEAT_MEC1_N"/>
    <property type="match status" value="1"/>
</dbReference>
<dbReference type="Pfam" id="PF08064">
    <property type="entry name" value="UME"/>
    <property type="match status" value="1"/>
</dbReference>
<evidence type="ECO:0000256" key="15">
    <source>
        <dbReference type="ARBA" id="ARBA00023254"/>
    </source>
</evidence>
<dbReference type="RefSeq" id="XP_024740668.1">
    <property type="nucleotide sequence ID" value="XM_024874182.1"/>
</dbReference>
<evidence type="ECO:0000259" key="23">
    <source>
        <dbReference type="PROSITE" id="PS51190"/>
    </source>
</evidence>
<dbReference type="SMART" id="SM00802">
    <property type="entry name" value="UME"/>
    <property type="match status" value="1"/>
</dbReference>
<dbReference type="GO" id="GO:0000077">
    <property type="term" value="P:DNA damage checkpoint signaling"/>
    <property type="evidence" value="ECO:0007669"/>
    <property type="project" value="TreeGrafter"/>
</dbReference>
<evidence type="ECO:0000256" key="10">
    <source>
        <dbReference type="ARBA" id="ARBA00022777"/>
    </source>
</evidence>
<dbReference type="InterPro" id="IPR056802">
    <property type="entry name" value="ATR-like_M-HEAT"/>
</dbReference>
<comment type="function">
    <text evidence="16">Serine/threonine protein kinase which activates checkpoint signaling upon genotoxic stresses such as ionizing radiation (IR), ultraviolet light (UV), or DNA replication stalling, thereby acting as a DNA damage sensor. Recognizes the substrate consensus sequence [ST]-Q. Phosphorylates histone H2A to form H2AS128ph (gamma-H2A) at sites of DNA damage, involved in the regulation of DNA damage response mechanism. Required for the control of telomere length and genome stability.</text>
</comment>
<keyword evidence="8" id="KW-0547">Nucleotide-binding</keyword>
<dbReference type="InterPro" id="IPR012993">
    <property type="entry name" value="UME"/>
</dbReference>
<dbReference type="PANTHER" id="PTHR11139:SF125">
    <property type="entry name" value="SERINE_THREONINE-PROTEIN KINASE MEC1"/>
    <property type="match status" value="1"/>
</dbReference>
<evidence type="ECO:0000256" key="4">
    <source>
        <dbReference type="ARBA" id="ARBA00012513"/>
    </source>
</evidence>
<feature type="domain" description="FAT" evidence="22">
    <location>
        <begin position="1432"/>
        <end position="2005"/>
    </location>
</feature>
<dbReference type="STRING" id="1095630.A0A2J6TL71"/>
<dbReference type="InterPro" id="IPR050517">
    <property type="entry name" value="DDR_Repair_Kinase"/>
</dbReference>
<evidence type="ECO:0000313" key="25">
    <source>
        <dbReference type="Proteomes" id="UP000235371"/>
    </source>
</evidence>
<dbReference type="GO" id="GO:0005524">
    <property type="term" value="F:ATP binding"/>
    <property type="evidence" value="ECO:0007669"/>
    <property type="project" value="UniProtKB-KW"/>
</dbReference>
<dbReference type="Proteomes" id="UP000235371">
    <property type="component" value="Unassembled WGS sequence"/>
</dbReference>
<protein>
    <recommendedName>
        <fullName evidence="5">Serine/threonine-protein kinase MEC1</fullName>
        <ecNumber evidence="4">2.7.11.1</ecNumber>
    </recommendedName>
    <alternativeName>
        <fullName evidence="19">ATR homolog</fullName>
    </alternativeName>
    <alternativeName>
        <fullName evidence="18">DNA-damage checkpoint kinase MEC1</fullName>
    </alternativeName>
    <alternativeName>
        <fullName evidence="17">Mitosis entry checkpoint protein 1</fullName>
    </alternativeName>
</protein>
<evidence type="ECO:0000256" key="16">
    <source>
        <dbReference type="ARBA" id="ARBA00025079"/>
    </source>
</evidence>
<feature type="domain" description="PI3K/PI4K catalytic" evidence="21">
    <location>
        <begin position="2118"/>
        <end position="2424"/>
    </location>
</feature>
<keyword evidence="25" id="KW-1185">Reference proteome</keyword>
<evidence type="ECO:0000256" key="8">
    <source>
        <dbReference type="ARBA" id="ARBA00022741"/>
    </source>
</evidence>
<dbReference type="FunFam" id="1.10.1070.11:FF:000031">
    <property type="entry name" value="Phosphatidyl inositol 3-kinase"/>
    <property type="match status" value="1"/>
</dbReference>
<keyword evidence="12" id="KW-0156">Chromatin regulator</keyword>
<keyword evidence="11" id="KW-0067">ATP-binding</keyword>
<dbReference type="PROSITE" id="PS50290">
    <property type="entry name" value="PI3_4_KINASE_3"/>
    <property type="match status" value="1"/>
</dbReference>
<dbReference type="InterPro" id="IPR011009">
    <property type="entry name" value="Kinase-like_dom_sf"/>
</dbReference>
<evidence type="ECO:0000256" key="12">
    <source>
        <dbReference type="ARBA" id="ARBA00022853"/>
    </source>
</evidence>
<accession>A0A2J6TL71</accession>
<organism evidence="24 25">
    <name type="scientific">Hyaloscypha bicolor E</name>
    <dbReference type="NCBI Taxonomy" id="1095630"/>
    <lineage>
        <taxon>Eukaryota</taxon>
        <taxon>Fungi</taxon>
        <taxon>Dikarya</taxon>
        <taxon>Ascomycota</taxon>
        <taxon>Pezizomycotina</taxon>
        <taxon>Leotiomycetes</taxon>
        <taxon>Helotiales</taxon>
        <taxon>Hyaloscyphaceae</taxon>
        <taxon>Hyaloscypha</taxon>
        <taxon>Hyaloscypha bicolor</taxon>
    </lineage>
</organism>
<keyword evidence="10 24" id="KW-0418">Kinase</keyword>
<feature type="domain" description="FATC" evidence="23">
    <location>
        <begin position="2425"/>
        <end position="2457"/>
    </location>
</feature>
<gene>
    <name evidence="24" type="ORF">K444DRAFT_522142</name>
</gene>
<evidence type="ECO:0000256" key="11">
    <source>
        <dbReference type="ARBA" id="ARBA00022840"/>
    </source>
</evidence>
<evidence type="ECO:0000256" key="2">
    <source>
        <dbReference type="ARBA" id="ARBA00010769"/>
    </source>
</evidence>
<dbReference type="GO" id="GO:0005634">
    <property type="term" value="C:nucleus"/>
    <property type="evidence" value="ECO:0007669"/>
    <property type="project" value="UniProtKB-SubCell"/>
</dbReference>
<sequence length="2457" mass="274886">MAPISRSASAKTRLNGPENAATGAYDAPPSTMAAQLISNLSTTNEPSRPAERDDLKRLMAEVLEHDANETDDIDLKLSHKHKLIYVFARAVLERLSTDDPFMNQAHLVGQASDALEIFIVAVRELPGVLDYVLPAGVTLQNRGQEPLWTWLFPRVLTLLGRRHCENLTEKVKDFFYVSFQAAGRSPKHWNLTSFIFTYLKESVTTTLDRLQNPNILSHTQVVDIMLPSDDMSRFVSFIAGSEGPPSSAVDCTYVIRDVTESLDHARNVLSTLVDVSMAAVASYDATPAFQDYVGWLLDSFLVTHELHKKWRGNPSLHPSCSDFCLLPFCSVHALLTALRETLSTSLLRKGYYLLSMFCADLFGDPIQLSKSSIQLNLCSSIMNLAAGCHKYDSVRRAVSLHLMPIVHSAFTNENTAIGGMGNDLKIPCVALCGACEVDVPTGLDLNGVRECENQNLVLEFQCLDLSIEHPQKDPSENGPPSKRQKLDEGPHLFERITSSLYTLFGGVQTAEASFAALNEEDQCKAIELLGLVPCGASGYLRATCTTYAITNPKCPLCEDIPNPEQVERGESMCQEISVEAIQIFGNLIKSPAFGTAKRPRVLAMLMLKKFALHYEDPEFLDLEKSPLGQWCLGSLKSSVRELRIAAGRTLPGFLRGSPLEPLTKKNRVTTFMFLRSFSEEKSNHLHETCILAWGQLGRSADDDELNFVLLSLVTYLGHRNPLVSGASFNEILRLAKARNVTVERLFSPCWGTVAIEVVKDLLVKPQTAQLMADLLGMSVSEFLVLTQSHTLPWLVLNQQAVVVKRIAEARRAPETSVMCMDPINWCPILALLLVQPVPDMELYVLATLRRAVIGFKECDLSLLIRVEPASTALCLLKAAGEADEGKKSRIRVALQFLASRAPSTDGNQKKGNPVGAFLEMHVLGLVTRISEVVNDSRDAHSAKQKERFVNAMEELVKVAKSHTRVARPQMCACLQSAFAQRELQTSAFSAWATMLTSLEDDDVETMLESTFSTIIQRWDTFDETARKCVVDTLQYLIDKRARLLRNMLVNLPSLSQFPQLAKVEKQLSNMRTPTDIGNTFQIFSRRVGHENSGVVAQALVELKAYLRQHQSFLQASAVSEQPDAVVGQLVRAILDTCVKFNDLHDVAQLSAECIGLIGCLDSNRVESVREQREMVMVSNFYDSGETLDFVLFVLEECLVPAFLSATDTVLQGFLAFVMQDLLEKCNFKEICGQIIKNGVKGSTDLHYIKWLSLPTSVQDTLTPFLSSKYAVKDLDPVTYEYPIFRPETIPPTKLYNYWIRTMALDLLQKPGSPLSDLIFVPLRRAIKMKDVSIPGFLLPYLVLNNIVEGSDQNREDLAQELLAILQYQPSAESQIHTEDIKLCIEAVFRVLDYLARWVQERQAKNSKSRDQSPSSDGIDRVNALIKMIPPEVISRRAVECKSYSRALFYWEQHIRHARKNDKSSETNTTLLQRLQEIYTQIDEPDGIEGISAHLHVLDIDQQILAHRKAGRWTAAQSWYEIKLAENPDNIDTQLNLLTCLKESGQHDVLLNYVEGMHTAKQTVSSLLPFATEASWATGRWAALEKYTSSIPKTPGEDFNVSIGRSLLALHTKDTDLFTSTIQSLREQIACSLSTSTTSSIAACHDSMLKFHVLTELEMIAGTAKDASTERTDILESLSRRLEVIGAYLNDKQYLLGIRRAAMQLSSLNFTKGDIASAWLTSARLARKGNAIHQSFNAVLHASELGDKSATIEHARLLWKEGHHRKAIQSLQGAIDNNAFISHNITANATSFPGTEAGEQQQNLLTARAHLLLAKWLDSAGQTHSNALRIQYQLAAKTHTNWEKGHYYLGRHYNKILESEKALAPELNSEAYLCGETAKLVVENYLRSLSFGTKYVYQTLPRLLTLWLDLGTQVNQPLDPKYGNSRELIKKVSDLRKTHLEHLHGRFQKYISKMPAYIFYTALPQIVARIAHPNNDVYKYLQSIIFKVVQAHPQQALWSLLAVCASPQVDRRTRGGTILQALRASKNKEPGSLDIRAIIKSGDKLAEQLLLACNAGEFQGNRTIWANLTRDLGFSHKACMPSSMAMPVESVLTATLPTLTDNVKTHKAFSRDVVTISSFLDEVMVLSSLQKPRKLTARGSDGKTYGLMCKPKDDLRKDQRLMEFNSMINRSLKRDAESSRRQLYIKTYAVTPLNEECGIIEWVDGLKTLRDILLGLYRAIGVQINYREIETFCDEASKSTEKLPFFTERVLGTFPPIFHKWFVQQFPEPSTWFAARLRYTRSCAVMSMVGTILGLGDRHGENILFEEGNGGTFHVDFNCLFDKGLTFVRPERVPFRLTHNMVDAMGIYGYEGPFRKSSELTLKLLRQHEETLMTILEAFVYDPTLDLLKKPEKKKKEGAFVVPQTAQGVLDSIQRKVRGLLAGESVPLGVEGHVDELIKQATNQTYLASMYIGWCAFL</sequence>
<evidence type="ECO:0000256" key="6">
    <source>
        <dbReference type="ARBA" id="ARBA00022527"/>
    </source>
</evidence>
<dbReference type="Pfam" id="PF02260">
    <property type="entry name" value="FATC"/>
    <property type="match status" value="1"/>
</dbReference>
<evidence type="ECO:0000256" key="3">
    <source>
        <dbReference type="ARBA" id="ARBA00011370"/>
    </source>
</evidence>
<dbReference type="Pfam" id="PF23593">
    <property type="entry name" value="HEAT_ATR"/>
    <property type="match status" value="1"/>
</dbReference>
<feature type="region of interest" description="Disordered" evidence="20">
    <location>
        <begin position="1"/>
        <end position="28"/>
    </location>
</feature>
<reference evidence="24 25" key="1">
    <citation type="submission" date="2016-04" db="EMBL/GenBank/DDBJ databases">
        <title>A degradative enzymes factory behind the ericoid mycorrhizal symbiosis.</title>
        <authorList>
            <consortium name="DOE Joint Genome Institute"/>
            <person name="Martino E."/>
            <person name="Morin E."/>
            <person name="Grelet G."/>
            <person name="Kuo A."/>
            <person name="Kohler A."/>
            <person name="Daghino S."/>
            <person name="Barry K."/>
            <person name="Choi C."/>
            <person name="Cichocki N."/>
            <person name="Clum A."/>
            <person name="Copeland A."/>
            <person name="Hainaut M."/>
            <person name="Haridas S."/>
            <person name="Labutti K."/>
            <person name="Lindquist E."/>
            <person name="Lipzen A."/>
            <person name="Khouja H.-R."/>
            <person name="Murat C."/>
            <person name="Ohm R."/>
            <person name="Olson A."/>
            <person name="Spatafora J."/>
            <person name="Veneault-Fourrey C."/>
            <person name="Henrissat B."/>
            <person name="Grigoriev I."/>
            <person name="Martin F."/>
            <person name="Perotto S."/>
        </authorList>
    </citation>
    <scope>NUCLEOTIDE SEQUENCE [LARGE SCALE GENOMIC DNA]</scope>
    <source>
        <strain evidence="24 25">E</strain>
    </source>
</reference>
<dbReference type="InterPro" id="IPR003151">
    <property type="entry name" value="PIK-rel_kinase_FAT"/>
</dbReference>
<dbReference type="SUPFAM" id="SSF56112">
    <property type="entry name" value="Protein kinase-like (PK-like)"/>
    <property type="match status" value="1"/>
</dbReference>
<evidence type="ECO:0000256" key="1">
    <source>
        <dbReference type="ARBA" id="ARBA00004123"/>
    </source>
</evidence>
<dbReference type="GO" id="GO:0000723">
    <property type="term" value="P:telomere maintenance"/>
    <property type="evidence" value="ECO:0007669"/>
    <property type="project" value="TreeGrafter"/>
</dbReference>
<dbReference type="InterPro" id="IPR058681">
    <property type="entry name" value="HEAT_MEC1_N"/>
</dbReference>
<dbReference type="CDD" id="cd00892">
    <property type="entry name" value="PIKKc_ATR"/>
    <property type="match status" value="1"/>
</dbReference>
<evidence type="ECO:0000256" key="17">
    <source>
        <dbReference type="ARBA" id="ARBA00029679"/>
    </source>
</evidence>
<dbReference type="GO" id="GO:0004674">
    <property type="term" value="F:protein serine/threonine kinase activity"/>
    <property type="evidence" value="ECO:0007669"/>
    <property type="project" value="UniProtKB-KW"/>
</dbReference>
<comment type="subcellular location">
    <subcellularLocation>
        <location evidence="1">Nucleus</location>
    </subcellularLocation>
</comment>
<name>A0A2J6TL71_9HELO</name>
<evidence type="ECO:0000256" key="18">
    <source>
        <dbReference type="ARBA" id="ARBA00030459"/>
    </source>
</evidence>
<proteinExistence type="inferred from homology"/>
<dbReference type="Pfam" id="PF00454">
    <property type="entry name" value="PI3_PI4_kinase"/>
    <property type="match status" value="1"/>
</dbReference>
<evidence type="ECO:0000256" key="7">
    <source>
        <dbReference type="ARBA" id="ARBA00022679"/>
    </source>
</evidence>
<dbReference type="GO" id="GO:0005694">
    <property type="term" value="C:chromosome"/>
    <property type="evidence" value="ECO:0007669"/>
    <property type="project" value="TreeGrafter"/>
</dbReference>
<evidence type="ECO:0000259" key="21">
    <source>
        <dbReference type="PROSITE" id="PS50290"/>
    </source>
</evidence>
<evidence type="ECO:0000256" key="13">
    <source>
        <dbReference type="ARBA" id="ARBA00023204"/>
    </source>
</evidence>
<keyword evidence="6" id="KW-0723">Serine/threonine-protein kinase</keyword>
<evidence type="ECO:0000259" key="22">
    <source>
        <dbReference type="PROSITE" id="PS51189"/>
    </source>
</evidence>
<dbReference type="PANTHER" id="PTHR11139">
    <property type="entry name" value="ATAXIA TELANGIECTASIA MUTATED ATM -RELATED"/>
    <property type="match status" value="1"/>
</dbReference>
<dbReference type="PROSITE" id="PS51189">
    <property type="entry name" value="FAT"/>
    <property type="match status" value="1"/>
</dbReference>
<dbReference type="FunCoup" id="A0A2J6TL71">
    <property type="interactions" value="1190"/>
</dbReference>
<dbReference type="GeneID" id="36582262"/>
<evidence type="ECO:0000256" key="5">
    <source>
        <dbReference type="ARBA" id="ARBA00021345"/>
    </source>
</evidence>
<keyword evidence="7" id="KW-0808">Transferase</keyword>
<dbReference type="FunFam" id="3.30.1010.10:FF:000017">
    <property type="entry name" value="Inositol kinase kinase (UvsB)"/>
    <property type="match status" value="1"/>
</dbReference>
<keyword evidence="14" id="KW-0539">Nucleus</keyword>
<dbReference type="Pfam" id="PF02259">
    <property type="entry name" value="FAT"/>
    <property type="match status" value="1"/>
</dbReference>
<evidence type="ECO:0000256" key="9">
    <source>
        <dbReference type="ARBA" id="ARBA00022763"/>
    </source>
</evidence>
<dbReference type="SUPFAM" id="SSF48371">
    <property type="entry name" value="ARM repeat"/>
    <property type="match status" value="1"/>
</dbReference>
<dbReference type="InterPro" id="IPR014009">
    <property type="entry name" value="PIK_FAT"/>
</dbReference>
<dbReference type="InterPro" id="IPR036940">
    <property type="entry name" value="PI3/4_kinase_cat_sf"/>
</dbReference>
<evidence type="ECO:0000256" key="14">
    <source>
        <dbReference type="ARBA" id="ARBA00023242"/>
    </source>
</evidence>
<dbReference type="InterPro" id="IPR003152">
    <property type="entry name" value="FATC_dom"/>
</dbReference>
<evidence type="ECO:0000256" key="19">
    <source>
        <dbReference type="ARBA" id="ARBA00033001"/>
    </source>
</evidence>
<keyword evidence="15" id="KW-0469">Meiosis</keyword>
<dbReference type="EC" id="2.7.11.1" evidence="4"/>
<dbReference type="GO" id="GO:0006281">
    <property type="term" value="P:DNA repair"/>
    <property type="evidence" value="ECO:0007669"/>
    <property type="project" value="UniProtKB-KW"/>
</dbReference>
<dbReference type="InterPro" id="IPR057564">
    <property type="entry name" value="HEAT_ATR"/>
</dbReference>
<feature type="compositionally biased region" description="Polar residues" evidence="20">
    <location>
        <begin position="1"/>
        <end position="12"/>
    </location>
</feature>
<keyword evidence="9" id="KW-0227">DNA damage</keyword>
<evidence type="ECO:0000313" key="24">
    <source>
        <dbReference type="EMBL" id="PMD63764.1"/>
    </source>
</evidence>
<dbReference type="Pfam" id="PF25030">
    <property type="entry name" value="M-HEAT_ATR"/>
    <property type="match status" value="1"/>
</dbReference>
<dbReference type="SMART" id="SM01343">
    <property type="entry name" value="FATC"/>
    <property type="match status" value="1"/>
</dbReference>
<dbReference type="EMBL" id="KZ613779">
    <property type="protein sequence ID" value="PMD63764.1"/>
    <property type="molecule type" value="Genomic_DNA"/>
</dbReference>
<dbReference type="Gene3D" id="1.10.1070.11">
    <property type="entry name" value="Phosphatidylinositol 3-/4-kinase, catalytic domain"/>
    <property type="match status" value="1"/>
</dbReference>